<evidence type="ECO:0000313" key="3">
    <source>
        <dbReference type="EMBL" id="CEM31475.1"/>
    </source>
</evidence>
<protein>
    <recommendedName>
        <fullName evidence="4">Transmembrane protein</fullName>
    </recommendedName>
</protein>
<dbReference type="InterPro" id="IPR027948">
    <property type="entry name" value="DUF4436"/>
</dbReference>
<dbReference type="VEuPathDB" id="CryptoDB:Cvel_22585"/>
<keyword evidence="2" id="KW-0812">Transmembrane</keyword>
<organism evidence="3">
    <name type="scientific">Chromera velia CCMP2878</name>
    <dbReference type="NCBI Taxonomy" id="1169474"/>
    <lineage>
        <taxon>Eukaryota</taxon>
        <taxon>Sar</taxon>
        <taxon>Alveolata</taxon>
        <taxon>Colpodellida</taxon>
        <taxon>Chromeraceae</taxon>
        <taxon>Chromera</taxon>
    </lineage>
</organism>
<evidence type="ECO:0008006" key="4">
    <source>
        <dbReference type="Google" id="ProtNLM"/>
    </source>
</evidence>
<accession>A0A0G4GMX0</accession>
<dbReference type="Pfam" id="PF14494">
    <property type="entry name" value="DUF4436"/>
    <property type="match status" value="1"/>
</dbReference>
<evidence type="ECO:0000256" key="2">
    <source>
        <dbReference type="SAM" id="Phobius"/>
    </source>
</evidence>
<gene>
    <name evidence="3" type="ORF">Cvel_22585</name>
</gene>
<evidence type="ECO:0000256" key="1">
    <source>
        <dbReference type="SAM" id="MobiDB-lite"/>
    </source>
</evidence>
<reference evidence="3" key="1">
    <citation type="submission" date="2014-11" db="EMBL/GenBank/DDBJ databases">
        <authorList>
            <person name="Otto D Thomas"/>
            <person name="Naeem Raeece"/>
        </authorList>
    </citation>
    <scope>NUCLEOTIDE SEQUENCE</scope>
</reference>
<feature type="region of interest" description="Disordered" evidence="1">
    <location>
        <begin position="363"/>
        <end position="385"/>
    </location>
</feature>
<feature type="transmembrane region" description="Helical" evidence="2">
    <location>
        <begin position="273"/>
        <end position="292"/>
    </location>
</feature>
<feature type="transmembrane region" description="Helical" evidence="2">
    <location>
        <begin position="237"/>
        <end position="261"/>
    </location>
</feature>
<keyword evidence="2" id="KW-0472">Membrane</keyword>
<feature type="compositionally biased region" description="Basic and acidic residues" evidence="1">
    <location>
        <begin position="365"/>
        <end position="379"/>
    </location>
</feature>
<feature type="transmembrane region" description="Helical" evidence="2">
    <location>
        <begin position="37"/>
        <end position="60"/>
    </location>
</feature>
<dbReference type="EMBL" id="CDMZ01001362">
    <property type="protein sequence ID" value="CEM31475.1"/>
    <property type="molecule type" value="Genomic_DNA"/>
</dbReference>
<dbReference type="AlphaFoldDB" id="A0A0G4GMX0"/>
<name>A0A0G4GMX0_9ALVE</name>
<proteinExistence type="predicted"/>
<feature type="compositionally biased region" description="Polar residues" evidence="1">
    <location>
        <begin position="328"/>
        <end position="350"/>
    </location>
</feature>
<sequence length="463" mass="49780">MVLRLGTARSRASRGFSLASSRPGGTPPKLCGLKIRAFVILIITVGTILILGAAIPSWWISHQLAVESELTTYPVGNSLTELKEMDLILLEVVIDGVEPGVLETSALIEVSTRGAFSDIDYRGVVYLPDADYLSVEMGAEHSFVLAAGNSFADQQAHFVLEPKLPLFDYPFDEYASEFEIRASKVNVSSTRAFEALPVGVAIVGQVQGWEHDVEIETMEDNAITLKLRYKRSESVEAMAIFVCALMWFAALSLFAMTVLQMPTVGVGVDFLCYFWVLLITVAAAVTTIVLAIRSGEGYKMLTEEAAQMEQSGKGKKVDSETPIALPSPISQRSPDTSPQNPMQHRLSASSLMAPPQVRHISLRVEGGRERDQSSERRPSDAGAASALRLSAPHSHVHTVGFIEAPVPCPPPPPNLGLSAVTAQRFAIEEAPFLSEGGASPRAIGTGLLKATQSPGGVHSVETE</sequence>
<keyword evidence="2" id="KW-1133">Transmembrane helix</keyword>
<feature type="region of interest" description="Disordered" evidence="1">
    <location>
        <begin position="309"/>
        <end position="350"/>
    </location>
</feature>